<dbReference type="NCBIfam" id="TIGR00022">
    <property type="entry name" value="YhcH/YjgK/YiaL family protein"/>
    <property type="match status" value="1"/>
</dbReference>
<proteinExistence type="predicted"/>
<reference evidence="2" key="1">
    <citation type="submission" date="2018-05" db="EMBL/GenBank/DDBJ databases">
        <title>Genome Sequencing of selected type strains of the family Eggerthellaceae.</title>
        <authorList>
            <person name="Danylec N."/>
            <person name="Stoll D.A."/>
            <person name="Doetsch A."/>
            <person name="Huch M."/>
        </authorList>
    </citation>
    <scope>NUCLEOTIDE SEQUENCE [LARGE SCALE GENOMIC DNA]</scope>
    <source>
        <strain evidence="2">DSM 17537</strain>
    </source>
</reference>
<dbReference type="InterPro" id="IPR037012">
    <property type="entry name" value="NanQ/TabA/YiaL_sf"/>
</dbReference>
<dbReference type="Gene3D" id="2.60.120.370">
    <property type="entry name" value="YhcH/YjgK/YiaL"/>
    <property type="match status" value="1"/>
</dbReference>
<name>A0A3N0AF46_9ACTN</name>
<comment type="caution">
    <text evidence="1">The sequence shown here is derived from an EMBL/GenBank/DDBJ whole genome shotgun (WGS) entry which is preliminary data.</text>
</comment>
<dbReference type="GO" id="GO:0005829">
    <property type="term" value="C:cytosol"/>
    <property type="evidence" value="ECO:0007669"/>
    <property type="project" value="TreeGrafter"/>
</dbReference>
<dbReference type="InterPro" id="IPR004375">
    <property type="entry name" value="NanQ/TabA/YiaL"/>
</dbReference>
<dbReference type="Pfam" id="PF04074">
    <property type="entry name" value="DUF386"/>
    <property type="match status" value="1"/>
</dbReference>
<sequence length="203" mass="22838">MPAKTRSRCSTCSMRPPALCWPSAWRRPPKRPIAALPPERKRRRLRAAWRKEMPMLFGHIDTASLDECAHEGVRRAVAYAKEHDLSALEPGRHDIDGDALFVNVCAYDTRAFEDCRFEAHRRYIDVQMVLEGEERIDVQFVDRLDAEPFDEEADNMFLDGEAAASVVMTPGTFVAVFPCDGHKPGIAVDGSVPVKKAVFKVLV</sequence>
<dbReference type="PANTHER" id="PTHR34986">
    <property type="entry name" value="EVOLVED BETA-GALACTOSIDASE SUBUNIT BETA"/>
    <property type="match status" value="1"/>
</dbReference>
<evidence type="ECO:0000313" key="2">
    <source>
        <dbReference type="Proteomes" id="UP000267368"/>
    </source>
</evidence>
<organism evidence="1 2">
    <name type="scientific">Slackia faecicanis</name>
    <dbReference type="NCBI Taxonomy" id="255723"/>
    <lineage>
        <taxon>Bacteria</taxon>
        <taxon>Bacillati</taxon>
        <taxon>Actinomycetota</taxon>
        <taxon>Coriobacteriia</taxon>
        <taxon>Eggerthellales</taxon>
        <taxon>Eggerthellaceae</taxon>
        <taxon>Slackia</taxon>
    </lineage>
</organism>
<dbReference type="EMBL" id="QICB01000003">
    <property type="protein sequence ID" value="RNL19799.1"/>
    <property type="molecule type" value="Genomic_DNA"/>
</dbReference>
<dbReference type="PANTHER" id="PTHR34986:SF1">
    <property type="entry name" value="PROTEIN YIAL"/>
    <property type="match status" value="1"/>
</dbReference>
<dbReference type="AlphaFoldDB" id="A0A3N0AF46"/>
<keyword evidence="2" id="KW-1185">Reference proteome</keyword>
<protein>
    <submittedName>
        <fullName evidence="1">YhcH/YjgK/YiaL family protein</fullName>
    </submittedName>
</protein>
<gene>
    <name evidence="1" type="ORF">DMP07_05350</name>
</gene>
<evidence type="ECO:0000313" key="1">
    <source>
        <dbReference type="EMBL" id="RNL19799.1"/>
    </source>
</evidence>
<dbReference type="Proteomes" id="UP000267368">
    <property type="component" value="Unassembled WGS sequence"/>
</dbReference>
<accession>A0A3N0AF46</accession>
<dbReference type="SUPFAM" id="SSF51197">
    <property type="entry name" value="Clavaminate synthase-like"/>
    <property type="match status" value="1"/>
</dbReference>